<evidence type="ECO:0000313" key="1">
    <source>
        <dbReference type="EMBL" id="BCJ92713.1"/>
    </source>
</evidence>
<evidence type="ECO:0000313" key="2">
    <source>
        <dbReference type="Proteomes" id="UP000515561"/>
    </source>
</evidence>
<proteinExistence type="predicted"/>
<dbReference type="InterPro" id="IPR029058">
    <property type="entry name" value="AB_hydrolase_fold"/>
</dbReference>
<dbReference type="KEGG" id="acel:acsn021_02820"/>
<dbReference type="InterPro" id="IPR050583">
    <property type="entry name" value="Mycobacterial_A85_antigen"/>
</dbReference>
<protein>
    <recommendedName>
        <fullName evidence="3">Endo-1,4-beta-xylanase</fullName>
    </recommendedName>
</protein>
<keyword evidence="2" id="KW-1185">Reference proteome</keyword>
<dbReference type="GO" id="GO:0016747">
    <property type="term" value="F:acyltransferase activity, transferring groups other than amino-acyl groups"/>
    <property type="evidence" value="ECO:0007669"/>
    <property type="project" value="TreeGrafter"/>
</dbReference>
<dbReference type="EMBL" id="AP023367">
    <property type="protein sequence ID" value="BCJ92713.1"/>
    <property type="molecule type" value="Genomic_DNA"/>
</dbReference>
<dbReference type="PANTHER" id="PTHR48098:SF1">
    <property type="entry name" value="DIACYLGLYCEROL ACYLTRANSFERASE_MYCOLYLTRANSFERASE AG85A"/>
    <property type="match status" value="1"/>
</dbReference>
<evidence type="ECO:0008006" key="3">
    <source>
        <dbReference type="Google" id="ProtNLM"/>
    </source>
</evidence>
<dbReference type="PANTHER" id="PTHR48098">
    <property type="entry name" value="ENTEROCHELIN ESTERASE-RELATED"/>
    <property type="match status" value="1"/>
</dbReference>
<organism evidence="1 2">
    <name type="scientific">Anaerocolumna cellulosilytica</name>
    <dbReference type="NCBI Taxonomy" id="433286"/>
    <lineage>
        <taxon>Bacteria</taxon>
        <taxon>Bacillati</taxon>
        <taxon>Bacillota</taxon>
        <taxon>Clostridia</taxon>
        <taxon>Lachnospirales</taxon>
        <taxon>Lachnospiraceae</taxon>
        <taxon>Anaerocolumna</taxon>
    </lineage>
</organism>
<dbReference type="AlphaFoldDB" id="A0A6S6QMY9"/>
<dbReference type="Gene3D" id="3.40.50.1820">
    <property type="entry name" value="alpha/beta hydrolase"/>
    <property type="match status" value="1"/>
</dbReference>
<dbReference type="Proteomes" id="UP000515561">
    <property type="component" value="Chromosome"/>
</dbReference>
<gene>
    <name evidence="1" type="ORF">acsn021_02820</name>
</gene>
<accession>A0A6S6QMY9</accession>
<reference evidence="1 2" key="1">
    <citation type="journal article" date="2016" name="Int. J. Syst. Evol. Microbiol.">
        <title>Descriptions of Anaerotaenia torta gen. nov., sp. nov. and Anaerocolumna cellulosilytica gen. nov., sp. nov. isolated from a methanogenic reactor of cattle waste.</title>
        <authorList>
            <person name="Uek A."/>
            <person name="Ohtaki Y."/>
            <person name="Kaku N."/>
            <person name="Ueki K."/>
        </authorList>
    </citation>
    <scope>NUCLEOTIDE SEQUENCE [LARGE SCALE GENOMIC DNA]</scope>
    <source>
        <strain evidence="1 2">SN021</strain>
    </source>
</reference>
<sequence>MHKEICIQQNMIMKRTFSMLLSLLMLILLAACGYVEASAAEIESGNYETASQDILAAAVSYSIPTKYTTKRTNNAGTIRQINYTTYDYFGNNSQITKPAYVYLPYGYNSNQKYNVLYLMHGIGGNEREWGMFNDSSTVKIIMDNLIYYKDIDPFIIVTPNGRSSKNYANTSSDHNSFYKFGQELRNDLIPYIDKNFSTYANYNPNYYDKTAARGHRAMAGLSMGGMQTINIGICESLDLISNFGAFSAAPTTYNASRIANTINNNFSNYNINTFYNMCGTSDGIAWASATGATNGITSLTNKLTYGNNLTWQAIQGGGHDFNVWYLGFYNFARMAFK</sequence>
<dbReference type="SUPFAM" id="SSF53474">
    <property type="entry name" value="alpha/beta-Hydrolases"/>
    <property type="match status" value="1"/>
</dbReference>
<dbReference type="Pfam" id="PF00756">
    <property type="entry name" value="Esterase"/>
    <property type="match status" value="1"/>
</dbReference>
<dbReference type="PROSITE" id="PS51257">
    <property type="entry name" value="PROKAR_LIPOPROTEIN"/>
    <property type="match status" value="1"/>
</dbReference>
<name>A0A6S6QMY9_9FIRM</name>
<dbReference type="InterPro" id="IPR000801">
    <property type="entry name" value="Esterase-like"/>
</dbReference>